<evidence type="ECO:0000256" key="4">
    <source>
        <dbReference type="ARBA" id="ARBA00016244"/>
    </source>
</evidence>
<dbReference type="NCBIfam" id="TIGR02492">
    <property type="entry name" value="flgK_ends"/>
    <property type="match status" value="1"/>
</dbReference>
<keyword evidence="12" id="KW-1185">Reference proteome</keyword>
<gene>
    <name evidence="7 11" type="primary">flgK</name>
    <name evidence="11" type="ORF">V6984_03705</name>
</gene>
<protein>
    <recommendedName>
        <fullName evidence="4 7">Flagellar hook-associated protein 1</fullName>
        <shortName evidence="7">HAP1</shortName>
    </recommendedName>
</protein>
<evidence type="ECO:0000259" key="9">
    <source>
        <dbReference type="Pfam" id="PF06429"/>
    </source>
</evidence>
<dbReference type="Pfam" id="PF00460">
    <property type="entry name" value="Flg_bb_rod"/>
    <property type="match status" value="1"/>
</dbReference>
<dbReference type="SUPFAM" id="SSF64518">
    <property type="entry name" value="Phase 1 flagellin"/>
    <property type="match status" value="1"/>
</dbReference>
<dbReference type="Proteomes" id="UP001451571">
    <property type="component" value="Chromosome"/>
</dbReference>
<feature type="domain" description="Flagellar basal-body/hook protein C-terminal" evidence="9">
    <location>
        <begin position="493"/>
        <end position="529"/>
    </location>
</feature>
<evidence type="ECO:0000256" key="1">
    <source>
        <dbReference type="ARBA" id="ARBA00004365"/>
    </source>
</evidence>
<evidence type="ECO:0000256" key="6">
    <source>
        <dbReference type="ARBA" id="ARBA00023143"/>
    </source>
</evidence>
<evidence type="ECO:0000256" key="5">
    <source>
        <dbReference type="ARBA" id="ARBA00022525"/>
    </source>
</evidence>
<evidence type="ECO:0000259" key="10">
    <source>
        <dbReference type="Pfam" id="PF22638"/>
    </source>
</evidence>
<organism evidence="11 12">
    <name type="scientific">Kineothrix sedimenti</name>
    <dbReference type="NCBI Taxonomy" id="3123317"/>
    <lineage>
        <taxon>Bacteria</taxon>
        <taxon>Bacillati</taxon>
        <taxon>Bacillota</taxon>
        <taxon>Clostridia</taxon>
        <taxon>Lachnospirales</taxon>
        <taxon>Lachnospiraceae</taxon>
        <taxon>Kineothrix</taxon>
    </lineage>
</organism>
<accession>A0ABZ3EXA1</accession>
<keyword evidence="11" id="KW-0966">Cell projection</keyword>
<dbReference type="InterPro" id="IPR053927">
    <property type="entry name" value="FlgK_helical"/>
</dbReference>
<evidence type="ECO:0000256" key="3">
    <source>
        <dbReference type="ARBA" id="ARBA00009677"/>
    </source>
</evidence>
<evidence type="ECO:0000256" key="2">
    <source>
        <dbReference type="ARBA" id="ARBA00004613"/>
    </source>
</evidence>
<dbReference type="InterPro" id="IPR002371">
    <property type="entry name" value="FlgK"/>
</dbReference>
<keyword evidence="11" id="KW-0969">Cilium</keyword>
<evidence type="ECO:0000256" key="7">
    <source>
        <dbReference type="RuleBase" id="RU362065"/>
    </source>
</evidence>
<dbReference type="InterPro" id="IPR010930">
    <property type="entry name" value="Flg_bb/hook_C_dom"/>
</dbReference>
<keyword evidence="11" id="KW-0282">Flagellum</keyword>
<reference evidence="11 12" key="1">
    <citation type="submission" date="2024-02" db="EMBL/GenBank/DDBJ databases">
        <title>Bacterial strain from lacustrine sediment.</title>
        <authorList>
            <person name="Petit C."/>
            <person name="Fadhlaoui K."/>
        </authorList>
    </citation>
    <scope>NUCLEOTIDE SEQUENCE [LARGE SCALE GENOMIC DNA]</scope>
    <source>
        <strain evidence="11 12">IPX-CK</strain>
    </source>
</reference>
<evidence type="ECO:0000259" key="8">
    <source>
        <dbReference type="Pfam" id="PF00460"/>
    </source>
</evidence>
<comment type="similarity">
    <text evidence="3 7">Belongs to the flagella basal body rod proteins family.</text>
</comment>
<keyword evidence="6 7" id="KW-0975">Bacterial flagellum</keyword>
<dbReference type="InterPro" id="IPR001444">
    <property type="entry name" value="Flag_bb_rod_N"/>
</dbReference>
<keyword evidence="5 7" id="KW-0964">Secreted</keyword>
<evidence type="ECO:0000313" key="12">
    <source>
        <dbReference type="Proteomes" id="UP001451571"/>
    </source>
</evidence>
<dbReference type="Pfam" id="PF06429">
    <property type="entry name" value="Flg_bbr_C"/>
    <property type="match status" value="1"/>
</dbReference>
<dbReference type="EMBL" id="CP146256">
    <property type="protein sequence ID" value="XAH74883.1"/>
    <property type="molecule type" value="Genomic_DNA"/>
</dbReference>
<dbReference type="PRINTS" id="PR01005">
    <property type="entry name" value="FLGHOOKAP1"/>
</dbReference>
<name>A0ABZ3EXA1_9FIRM</name>
<feature type="domain" description="Flagellar hook-associated protein FlgK helical" evidence="10">
    <location>
        <begin position="102"/>
        <end position="261"/>
    </location>
</feature>
<feature type="domain" description="Flagellar basal body rod protein N-terminal" evidence="8">
    <location>
        <begin position="7"/>
        <end position="37"/>
    </location>
</feature>
<proteinExistence type="inferred from homology"/>
<comment type="subcellular location">
    <subcellularLocation>
        <location evidence="1 7">Bacterial flagellum</location>
    </subcellularLocation>
    <subcellularLocation>
        <location evidence="2 7">Secreted</location>
    </subcellularLocation>
</comment>
<evidence type="ECO:0000313" key="11">
    <source>
        <dbReference type="EMBL" id="XAH74883.1"/>
    </source>
</evidence>
<dbReference type="PANTHER" id="PTHR30033:SF1">
    <property type="entry name" value="FLAGELLAR HOOK-ASSOCIATED PROTEIN 1"/>
    <property type="match status" value="1"/>
</dbReference>
<dbReference type="RefSeq" id="WP_342758461.1">
    <property type="nucleotide sequence ID" value="NZ_CP146256.1"/>
</dbReference>
<dbReference type="PANTHER" id="PTHR30033">
    <property type="entry name" value="FLAGELLAR HOOK-ASSOCIATED PROTEIN 1"/>
    <property type="match status" value="1"/>
</dbReference>
<dbReference type="Pfam" id="PF22638">
    <property type="entry name" value="FlgK_D1"/>
    <property type="match status" value="1"/>
</dbReference>
<sequence length="533" mass="60097">MSLFGSLYVGASGLQTSQNALNTTAHNMANVDTTGYTRQQILLGTRSYNILSVNASSVAYQQTGLGVFYSQTRQVRDEFLDKTYRKESGRSAFYETNTQVIEEVEDLFGEFQGVEFSEALENLWTAIEELSKDPCKLTNQNLFVTRSKEFIQRAQLVYNGLSEQQDNLNTQVKTNVNTINDYGQQLVDINKQILKIETGGTENANDLRDKRNQILDELAKLGNISYSEDLYGVVTVKFEGIDFVRSDSVNKIELYQDNTTGFYTPYWSQLANYKTVNGEKVLDLDAARVYDPTQTISSDLNTDIGSTRALLLARGEKRATYHDMEDEEYYNTNISQSLLMNIQAEFDQLINKITTVINNVLKEAAESEPDTDYLKDENGKPYQMFEMIADDDNVGFTIGNIVINEDLVAEPALLSLRLQNGEEDTDTTQKLLDVLSEESYTLNPNLKTKTNLIKYYSSLISQVSNTGEANKEIAAAQAGAVNETFNSREQVLGVSSDEEMEFMIKFQNAYNASSRYINVIDEMMEHILNTLGR</sequence>